<feature type="region of interest" description="Disordered" evidence="1">
    <location>
        <begin position="1"/>
        <end position="20"/>
    </location>
</feature>
<accession>A0A6A8ABS2</accession>
<protein>
    <submittedName>
        <fullName evidence="2">Uncharacterized protein</fullName>
    </submittedName>
</protein>
<name>A0A6A8ABS2_9HYPH</name>
<organism evidence="2 3">
    <name type="scientific">Endobacterium cereale</name>
    <dbReference type="NCBI Taxonomy" id="2663029"/>
    <lineage>
        <taxon>Bacteria</taxon>
        <taxon>Pseudomonadati</taxon>
        <taxon>Pseudomonadota</taxon>
        <taxon>Alphaproteobacteria</taxon>
        <taxon>Hyphomicrobiales</taxon>
        <taxon>Rhizobiaceae</taxon>
        <taxon>Endobacterium</taxon>
    </lineage>
</organism>
<comment type="caution">
    <text evidence="2">The sequence shown here is derived from an EMBL/GenBank/DDBJ whole genome shotgun (WGS) entry which is preliminary data.</text>
</comment>
<keyword evidence="3" id="KW-1185">Reference proteome</keyword>
<evidence type="ECO:0000313" key="3">
    <source>
        <dbReference type="Proteomes" id="UP000435138"/>
    </source>
</evidence>
<gene>
    <name evidence="2" type="ORF">GAO09_19370</name>
</gene>
<dbReference type="Proteomes" id="UP000435138">
    <property type="component" value="Unassembled WGS sequence"/>
</dbReference>
<proteinExistence type="predicted"/>
<dbReference type="EMBL" id="WIXI01000047">
    <property type="protein sequence ID" value="MQY48199.1"/>
    <property type="molecule type" value="Genomic_DNA"/>
</dbReference>
<evidence type="ECO:0000256" key="1">
    <source>
        <dbReference type="SAM" id="MobiDB-lite"/>
    </source>
</evidence>
<evidence type="ECO:0000313" key="2">
    <source>
        <dbReference type="EMBL" id="MQY48199.1"/>
    </source>
</evidence>
<reference evidence="2 3" key="1">
    <citation type="submission" date="2019-11" db="EMBL/GenBank/DDBJ databases">
        <title>Genome analysis of Rhizobacterium cereale a novel genus and species isolated from maize roots in North Spain.</title>
        <authorList>
            <person name="Menendez E."/>
            <person name="Flores-Felix J.D."/>
            <person name="Ramirez-Bahena M.-H."/>
            <person name="Igual J.M."/>
            <person name="Garcia-Fraile P."/>
            <person name="Peix A."/>
            <person name="Velazquez E."/>
        </authorList>
    </citation>
    <scope>NUCLEOTIDE SEQUENCE [LARGE SCALE GENOMIC DNA]</scope>
    <source>
        <strain evidence="2 3">RZME27</strain>
    </source>
</reference>
<dbReference type="AlphaFoldDB" id="A0A6A8ABS2"/>
<sequence>MTKSVSLSVHRNKVENRRKRELAKDAKAQVEALIREKDVRAYAFVAIAADGTAYARWDTGAVLPMWAFADTVAHVLREDICQADVADDWRPNLTLKGGSPD</sequence>
<dbReference type="RefSeq" id="WP_153356157.1">
    <property type="nucleotide sequence ID" value="NZ_WIXI01000047.1"/>
</dbReference>